<reference evidence="1 2" key="1">
    <citation type="submission" date="2019-08" db="EMBL/GenBank/DDBJ databases">
        <title>Paraburkholderia simonii sp. nov. and P. youngii sp. nov. Brazilian and Mexican Mimosa-associated rhizobia.</title>
        <authorList>
            <person name="Mavima L."/>
            <person name="Beukes C.W."/>
            <person name="Palmer M."/>
            <person name="De Meyer S.E."/>
            <person name="James E.K."/>
            <person name="Maluk M."/>
            <person name="Avontuur J.R."/>
            <person name="Chan W.Y."/>
            <person name="Venter S.N."/>
            <person name="Steenkamp E.T."/>
        </authorList>
    </citation>
    <scope>NUCLEOTIDE SEQUENCE [LARGE SCALE GENOMIC DNA]</scope>
    <source>
        <strain evidence="1 2">JPY454</strain>
    </source>
</reference>
<name>A0ABX2NWT0_9BURK</name>
<sequence>MWSDIPDRRSCLDAVDAYAEAVTKNVLPLFDDLKTQGEEEDKSFREWLQGEWAEFDINDDMTFRCLNEAEDYHNTRQFLYFDAIPRQMLGLAMAGLYHLWEQLAKQILYWALRAPQTDHESLSCKLSRADFKTLDKWLNRFTWNRDGTPFESQPFYPGLKLLRLIANVVKHGRGPAATELKVLAPELFDSNENCPVLDPGSVDLMLAPEHFEAAVNAVRGFFEALPAKLARDQLPWYDR</sequence>
<comment type="caution">
    <text evidence="1">The sequence shown here is derived from an EMBL/GenBank/DDBJ whole genome shotgun (WGS) entry which is preliminary data.</text>
</comment>
<gene>
    <name evidence="1" type="ORF">FSB64_35545</name>
</gene>
<evidence type="ECO:0000313" key="1">
    <source>
        <dbReference type="EMBL" id="NVI08947.1"/>
    </source>
</evidence>
<dbReference type="Proteomes" id="UP000821598">
    <property type="component" value="Unassembled WGS sequence"/>
</dbReference>
<dbReference type="RefSeq" id="WP_176369433.1">
    <property type="nucleotide sequence ID" value="NZ_VOMC01000059.1"/>
</dbReference>
<proteinExistence type="predicted"/>
<dbReference type="EMBL" id="VOMC01000059">
    <property type="protein sequence ID" value="NVI08947.1"/>
    <property type="molecule type" value="Genomic_DNA"/>
</dbReference>
<accession>A0ABX2NWT0</accession>
<protein>
    <submittedName>
        <fullName evidence="1">Uncharacterized protein</fullName>
    </submittedName>
</protein>
<keyword evidence="2" id="KW-1185">Reference proteome</keyword>
<evidence type="ECO:0000313" key="2">
    <source>
        <dbReference type="Proteomes" id="UP000821598"/>
    </source>
</evidence>
<organism evidence="1 2">
    <name type="scientific">Paraburkholderia youngii</name>
    <dbReference type="NCBI Taxonomy" id="2782701"/>
    <lineage>
        <taxon>Bacteria</taxon>
        <taxon>Pseudomonadati</taxon>
        <taxon>Pseudomonadota</taxon>
        <taxon>Betaproteobacteria</taxon>
        <taxon>Burkholderiales</taxon>
        <taxon>Burkholderiaceae</taxon>
        <taxon>Paraburkholderia</taxon>
    </lineage>
</organism>